<dbReference type="AlphaFoldDB" id="A0A5B7GPK3"/>
<keyword evidence="4" id="KW-1185">Reference proteome</keyword>
<evidence type="ECO:0000313" key="4">
    <source>
        <dbReference type="Proteomes" id="UP000324222"/>
    </source>
</evidence>
<proteinExistence type="predicted"/>
<comment type="caution">
    <text evidence="3">The sequence shown here is derived from an EMBL/GenBank/DDBJ whole genome shotgun (WGS) entry which is preliminary data.</text>
</comment>
<protein>
    <submittedName>
        <fullName evidence="3">Uncharacterized protein</fullName>
    </submittedName>
</protein>
<feature type="region of interest" description="Disordered" evidence="1">
    <location>
        <begin position="43"/>
        <end position="67"/>
    </location>
</feature>
<reference evidence="3 4" key="1">
    <citation type="submission" date="2019-05" db="EMBL/GenBank/DDBJ databases">
        <title>Another draft genome of Portunus trituberculatus and its Hox gene families provides insights of decapod evolution.</title>
        <authorList>
            <person name="Jeong J.-H."/>
            <person name="Song I."/>
            <person name="Kim S."/>
            <person name="Choi T."/>
            <person name="Kim D."/>
            <person name="Ryu S."/>
            <person name="Kim W."/>
        </authorList>
    </citation>
    <scope>NUCLEOTIDE SEQUENCE [LARGE SCALE GENOMIC DNA]</scope>
    <source>
        <tissue evidence="3">Muscle</tissue>
    </source>
</reference>
<accession>A0A5B7GPK3</accession>
<feature type="transmembrane region" description="Helical" evidence="2">
    <location>
        <begin position="20"/>
        <end position="38"/>
    </location>
</feature>
<dbReference type="Proteomes" id="UP000324222">
    <property type="component" value="Unassembled WGS sequence"/>
</dbReference>
<keyword evidence="2" id="KW-0472">Membrane</keyword>
<dbReference type="EMBL" id="VSRR010016612">
    <property type="protein sequence ID" value="MPC59493.1"/>
    <property type="molecule type" value="Genomic_DNA"/>
</dbReference>
<keyword evidence="2" id="KW-0812">Transmembrane</keyword>
<evidence type="ECO:0000313" key="3">
    <source>
        <dbReference type="EMBL" id="MPC59493.1"/>
    </source>
</evidence>
<feature type="compositionally biased region" description="Basic and acidic residues" evidence="1">
    <location>
        <begin position="43"/>
        <end position="52"/>
    </location>
</feature>
<name>A0A5B7GPK3_PORTR</name>
<gene>
    <name evidence="3" type="ORF">E2C01_053513</name>
</gene>
<organism evidence="3 4">
    <name type="scientific">Portunus trituberculatus</name>
    <name type="common">Swimming crab</name>
    <name type="synonym">Neptunus trituberculatus</name>
    <dbReference type="NCBI Taxonomy" id="210409"/>
    <lineage>
        <taxon>Eukaryota</taxon>
        <taxon>Metazoa</taxon>
        <taxon>Ecdysozoa</taxon>
        <taxon>Arthropoda</taxon>
        <taxon>Crustacea</taxon>
        <taxon>Multicrustacea</taxon>
        <taxon>Malacostraca</taxon>
        <taxon>Eumalacostraca</taxon>
        <taxon>Eucarida</taxon>
        <taxon>Decapoda</taxon>
        <taxon>Pleocyemata</taxon>
        <taxon>Brachyura</taxon>
        <taxon>Eubrachyura</taxon>
        <taxon>Portunoidea</taxon>
        <taxon>Portunidae</taxon>
        <taxon>Portuninae</taxon>
        <taxon>Portunus</taxon>
    </lineage>
</organism>
<sequence>MDFITSQDMHGNFANKVQQWRSIALNFWLAIAALTHLLRKRSFSREDRREEEGKEEEEEEEAKPKKG</sequence>
<evidence type="ECO:0000256" key="2">
    <source>
        <dbReference type="SAM" id="Phobius"/>
    </source>
</evidence>
<evidence type="ECO:0000256" key="1">
    <source>
        <dbReference type="SAM" id="MobiDB-lite"/>
    </source>
</evidence>
<keyword evidence="2" id="KW-1133">Transmembrane helix</keyword>